<proteinExistence type="predicted"/>
<reference evidence="2 3" key="1">
    <citation type="journal article" date="2019" name="Mol. Ecol. Resour.">
        <title>Improving Illumina assemblies with Hi-C and long reads: an example with the North African dromedary.</title>
        <authorList>
            <person name="Elbers J.P."/>
            <person name="Rogers M.F."/>
            <person name="Perelman P.L."/>
            <person name="Proskuryakova A.A."/>
            <person name="Serdyukova N.A."/>
            <person name="Johnson W.E."/>
            <person name="Horin P."/>
            <person name="Corander J."/>
            <person name="Murphy D."/>
            <person name="Burger P.A."/>
        </authorList>
    </citation>
    <scope>NUCLEOTIDE SEQUENCE [LARGE SCALE GENOMIC DNA]</scope>
    <source>
        <strain evidence="2">Drom800</strain>
        <tissue evidence="2">Blood</tissue>
    </source>
</reference>
<dbReference type="AlphaFoldDB" id="A0A5N4CBX3"/>
<organism evidence="2 3">
    <name type="scientific">Camelus dromedarius</name>
    <name type="common">Dromedary</name>
    <name type="synonym">Arabian camel</name>
    <dbReference type="NCBI Taxonomy" id="9838"/>
    <lineage>
        <taxon>Eukaryota</taxon>
        <taxon>Metazoa</taxon>
        <taxon>Chordata</taxon>
        <taxon>Craniata</taxon>
        <taxon>Vertebrata</taxon>
        <taxon>Euteleostomi</taxon>
        <taxon>Mammalia</taxon>
        <taxon>Eutheria</taxon>
        <taxon>Laurasiatheria</taxon>
        <taxon>Artiodactyla</taxon>
        <taxon>Tylopoda</taxon>
        <taxon>Camelidae</taxon>
        <taxon>Camelus</taxon>
    </lineage>
</organism>
<protein>
    <submittedName>
        <fullName evidence="2">Rho GTPase-activating protein 20</fullName>
    </submittedName>
</protein>
<feature type="compositionally biased region" description="Polar residues" evidence="1">
    <location>
        <begin position="58"/>
        <end position="78"/>
    </location>
</feature>
<feature type="region of interest" description="Disordered" evidence="1">
    <location>
        <begin position="56"/>
        <end position="93"/>
    </location>
</feature>
<sequence length="145" mass="16127">MDSVLTLIDYDLEQPEVEGVLTLSDFDLDHPKDEDIHVEQPGEPAPVAMAAVHRKASLQDQASAPSGTSTPIYLSTATEDAPKTPRQQRHCSEPSIGYLGSKISFLRAFYQKRIRRASCDAILLKKDENHLSQNPPLQEEAKEIM</sequence>
<evidence type="ECO:0000256" key="1">
    <source>
        <dbReference type="SAM" id="MobiDB-lite"/>
    </source>
</evidence>
<dbReference type="EMBL" id="JWIN03000030">
    <property type="protein sequence ID" value="KAB1256250.1"/>
    <property type="molecule type" value="Genomic_DNA"/>
</dbReference>
<dbReference type="STRING" id="9838.ENSCDRP00005011515"/>
<dbReference type="Proteomes" id="UP000299084">
    <property type="component" value="Unassembled WGS sequence"/>
</dbReference>
<name>A0A5N4CBX3_CAMDR</name>
<evidence type="ECO:0000313" key="2">
    <source>
        <dbReference type="EMBL" id="KAB1256250.1"/>
    </source>
</evidence>
<gene>
    <name evidence="2" type="ORF">Cadr_000027796</name>
</gene>
<keyword evidence="3" id="KW-1185">Reference proteome</keyword>
<accession>A0A5N4CBX3</accession>
<comment type="caution">
    <text evidence="2">The sequence shown here is derived from an EMBL/GenBank/DDBJ whole genome shotgun (WGS) entry which is preliminary data.</text>
</comment>
<evidence type="ECO:0000313" key="3">
    <source>
        <dbReference type="Proteomes" id="UP000299084"/>
    </source>
</evidence>